<keyword evidence="3" id="KW-1185">Reference proteome</keyword>
<sequence length="247" mass="27228">MLTSACVSDAPFQTSTLLFREFIPSLGLILIVLELRLEQKSVKGAFCNSKASREGGQEERRVRWERSRSVEKNPVGQPFGPKKVINTIAGGFAGGGTSSSARRRRLRVVQSINVVDQPARPRMPSITFTDDDFRGVDPILNDPMVISVEINNGIVCKVLVDHGSSVDILYWKTFQQLDIPAAELSPHYEPWVGLQFLLGIDVIIVEALASECCFEEHLALVGDKSPTGFAFPRSTLLSSAGVEMKYF</sequence>
<feature type="region of interest" description="Disordered" evidence="1">
    <location>
        <begin position="50"/>
        <end position="76"/>
    </location>
</feature>
<evidence type="ECO:0000256" key="1">
    <source>
        <dbReference type="SAM" id="MobiDB-lite"/>
    </source>
</evidence>
<proteinExistence type="predicted"/>
<reference evidence="2 3" key="1">
    <citation type="submission" date="2024-08" db="EMBL/GenBank/DDBJ databases">
        <title>Insights into the chromosomal genome structure of Flemingia macrophylla.</title>
        <authorList>
            <person name="Ding Y."/>
            <person name="Zhao Y."/>
            <person name="Bi W."/>
            <person name="Wu M."/>
            <person name="Zhao G."/>
            <person name="Gong Y."/>
            <person name="Li W."/>
            <person name="Zhang P."/>
        </authorList>
    </citation>
    <scope>NUCLEOTIDE SEQUENCE [LARGE SCALE GENOMIC DNA]</scope>
    <source>
        <strain evidence="2">DYQJB</strain>
        <tissue evidence="2">Leaf</tissue>
    </source>
</reference>
<comment type="caution">
    <text evidence="2">The sequence shown here is derived from an EMBL/GenBank/DDBJ whole genome shotgun (WGS) entry which is preliminary data.</text>
</comment>
<name>A0ABD1LSP4_9FABA</name>
<evidence type="ECO:0000313" key="3">
    <source>
        <dbReference type="Proteomes" id="UP001603857"/>
    </source>
</evidence>
<evidence type="ECO:0000313" key="2">
    <source>
        <dbReference type="EMBL" id="KAL2325925.1"/>
    </source>
</evidence>
<gene>
    <name evidence="2" type="ORF">Fmac_024983</name>
</gene>
<dbReference type="PANTHER" id="PTHR33240:SF17">
    <property type="entry name" value="EUKARYOTIC PEPTIDE CHAIN RELEASE FACTOR GTP-BINDING SUBUNIT-LIKE"/>
    <property type="match status" value="1"/>
</dbReference>
<organism evidence="2 3">
    <name type="scientific">Flemingia macrophylla</name>
    <dbReference type="NCBI Taxonomy" id="520843"/>
    <lineage>
        <taxon>Eukaryota</taxon>
        <taxon>Viridiplantae</taxon>
        <taxon>Streptophyta</taxon>
        <taxon>Embryophyta</taxon>
        <taxon>Tracheophyta</taxon>
        <taxon>Spermatophyta</taxon>
        <taxon>Magnoliopsida</taxon>
        <taxon>eudicotyledons</taxon>
        <taxon>Gunneridae</taxon>
        <taxon>Pentapetalae</taxon>
        <taxon>rosids</taxon>
        <taxon>fabids</taxon>
        <taxon>Fabales</taxon>
        <taxon>Fabaceae</taxon>
        <taxon>Papilionoideae</taxon>
        <taxon>50 kb inversion clade</taxon>
        <taxon>NPAAA clade</taxon>
        <taxon>indigoferoid/millettioid clade</taxon>
        <taxon>Phaseoleae</taxon>
        <taxon>Flemingia</taxon>
    </lineage>
</organism>
<dbReference type="Proteomes" id="UP001603857">
    <property type="component" value="Unassembled WGS sequence"/>
</dbReference>
<protein>
    <recommendedName>
        <fullName evidence="4">Gag-pol polyprotein</fullName>
    </recommendedName>
</protein>
<evidence type="ECO:0008006" key="4">
    <source>
        <dbReference type="Google" id="ProtNLM"/>
    </source>
</evidence>
<dbReference type="EMBL" id="JBGMDY010000008">
    <property type="protein sequence ID" value="KAL2325925.1"/>
    <property type="molecule type" value="Genomic_DNA"/>
</dbReference>
<accession>A0ABD1LSP4</accession>
<feature type="compositionally biased region" description="Basic and acidic residues" evidence="1">
    <location>
        <begin position="51"/>
        <end position="71"/>
    </location>
</feature>
<dbReference type="AlphaFoldDB" id="A0ABD1LSP4"/>
<dbReference type="PANTHER" id="PTHR33240">
    <property type="entry name" value="OS08G0508500 PROTEIN"/>
    <property type="match status" value="1"/>
</dbReference>